<name>A0A1I5KT06_9GAMM</name>
<keyword evidence="3" id="KW-0408">Iron</keyword>
<gene>
    <name evidence="6" type="ORF">SAMN03084138_00736</name>
</gene>
<dbReference type="EMBL" id="FOWR01000004">
    <property type="protein sequence ID" value="SFO88063.1"/>
    <property type="molecule type" value="Genomic_DNA"/>
</dbReference>
<dbReference type="CDD" id="cd07402">
    <property type="entry name" value="MPP_GpdQ"/>
    <property type="match status" value="1"/>
</dbReference>
<evidence type="ECO:0000256" key="1">
    <source>
        <dbReference type="ARBA" id="ARBA00022723"/>
    </source>
</evidence>
<dbReference type="InterPro" id="IPR026575">
    <property type="entry name" value="GpdQ/CpdA-like"/>
</dbReference>
<keyword evidence="1" id="KW-0479">Metal-binding</keyword>
<dbReference type="InterPro" id="IPR042283">
    <property type="entry name" value="GpdQ_catalytic"/>
</dbReference>
<dbReference type="RefSeq" id="WP_017015244.1">
    <property type="nucleotide sequence ID" value="NZ_FOWR01000004.1"/>
</dbReference>
<comment type="similarity">
    <text evidence="4">Belongs to the cyclic nucleotide phosphodiesterase class-III family.</text>
</comment>
<dbReference type="PANTHER" id="PTHR42988:SF2">
    <property type="entry name" value="CYCLIC NUCLEOTIDE PHOSPHODIESTERASE CBUA0032-RELATED"/>
    <property type="match status" value="1"/>
</dbReference>
<accession>A0A1I5KT06</accession>
<dbReference type="InterPro" id="IPR004843">
    <property type="entry name" value="Calcineurin-like_PHP"/>
</dbReference>
<dbReference type="Proteomes" id="UP000182692">
    <property type="component" value="Unassembled WGS sequence"/>
</dbReference>
<reference evidence="6 7" key="1">
    <citation type="submission" date="2016-10" db="EMBL/GenBank/DDBJ databases">
        <authorList>
            <person name="de Groot N.N."/>
        </authorList>
    </citation>
    <scope>NUCLEOTIDE SEQUENCE [LARGE SCALE GENOMIC DNA]</scope>
    <source>
        <strain evidence="6 7">DSM 15893</strain>
    </source>
</reference>
<sequence>MGSRVIQLTDIHLVPRQQRVSKVLDTYTLFEQAIEKIADDLPRLGQVDAIVVTGDVSDHGDEESYRDFHAIISRLNLPYVVIPGNHDKREAMVSAIDGLSVCGETGELNSVYPLSAFDIIALDTVIPGSGAGALSDNTLAFLESALATDLEKPALITMHHPPFDSGIQFMDNIGLKGRDDMARILAQSPREKRVICGHLHNSIVCNIGNATVLSAPGVASSFLTDYRDDAPVGFTQDPGGYMVHDWSHGFRSTYVSLSRHGGLFAF</sequence>
<evidence type="ECO:0000313" key="6">
    <source>
        <dbReference type="EMBL" id="SFO88063.1"/>
    </source>
</evidence>
<dbReference type="Gene3D" id="3.60.21.40">
    <property type="entry name" value="GpdQ, catalytic alpha/beta sandwich domain"/>
    <property type="match status" value="1"/>
</dbReference>
<dbReference type="PANTHER" id="PTHR42988">
    <property type="entry name" value="PHOSPHOHYDROLASE"/>
    <property type="match status" value="1"/>
</dbReference>
<keyword evidence="2" id="KW-0378">Hydrolase</keyword>
<evidence type="ECO:0000259" key="5">
    <source>
        <dbReference type="Pfam" id="PF00149"/>
    </source>
</evidence>
<dbReference type="AlphaFoldDB" id="A0A1I5KT06"/>
<protein>
    <submittedName>
        <fullName evidence="6">Calcineurin-like phosphoesterase</fullName>
    </submittedName>
</protein>
<dbReference type="InterPro" id="IPR029052">
    <property type="entry name" value="Metallo-depent_PP-like"/>
</dbReference>
<dbReference type="InterPro" id="IPR042281">
    <property type="entry name" value="GpdQ_beta-strand"/>
</dbReference>
<evidence type="ECO:0000256" key="2">
    <source>
        <dbReference type="ARBA" id="ARBA00022801"/>
    </source>
</evidence>
<organism evidence="6 7">
    <name type="scientific">Enterovibrio norvegicus DSM 15893</name>
    <dbReference type="NCBI Taxonomy" id="1121869"/>
    <lineage>
        <taxon>Bacteria</taxon>
        <taxon>Pseudomonadati</taxon>
        <taxon>Pseudomonadota</taxon>
        <taxon>Gammaproteobacteria</taxon>
        <taxon>Vibrionales</taxon>
        <taxon>Vibrionaceae</taxon>
        <taxon>Enterovibrio</taxon>
    </lineage>
</organism>
<dbReference type="Pfam" id="PF00149">
    <property type="entry name" value="Metallophos"/>
    <property type="match status" value="1"/>
</dbReference>
<dbReference type="GeneID" id="35872660"/>
<feature type="domain" description="Calcineurin-like phosphoesterase" evidence="5">
    <location>
        <begin position="4"/>
        <end position="201"/>
    </location>
</feature>
<dbReference type="InterPro" id="IPR050884">
    <property type="entry name" value="CNP_phosphodiesterase-III"/>
</dbReference>
<dbReference type="SUPFAM" id="SSF56300">
    <property type="entry name" value="Metallo-dependent phosphatases"/>
    <property type="match status" value="1"/>
</dbReference>
<dbReference type="GO" id="GO:0046872">
    <property type="term" value="F:metal ion binding"/>
    <property type="evidence" value="ECO:0007669"/>
    <property type="project" value="UniProtKB-KW"/>
</dbReference>
<dbReference type="Gene3D" id="3.30.750.180">
    <property type="entry name" value="GpdQ, beta-strand dimerisation domain"/>
    <property type="match status" value="1"/>
</dbReference>
<dbReference type="OrthoDB" id="9784378at2"/>
<evidence type="ECO:0000256" key="3">
    <source>
        <dbReference type="ARBA" id="ARBA00023004"/>
    </source>
</evidence>
<dbReference type="STRING" id="1121869.SAMN03084138_00736"/>
<evidence type="ECO:0000256" key="4">
    <source>
        <dbReference type="ARBA" id="ARBA00025742"/>
    </source>
</evidence>
<dbReference type="GO" id="GO:0004112">
    <property type="term" value="F:cyclic-nucleotide phosphodiesterase activity"/>
    <property type="evidence" value="ECO:0007669"/>
    <property type="project" value="InterPro"/>
</dbReference>
<proteinExistence type="inferred from homology"/>
<evidence type="ECO:0000313" key="7">
    <source>
        <dbReference type="Proteomes" id="UP000182692"/>
    </source>
</evidence>